<comment type="caution">
    <text evidence="4">The sequence shown here is derived from an EMBL/GenBank/DDBJ whole genome shotgun (WGS) entry which is preliminary data.</text>
</comment>
<dbReference type="AlphaFoldDB" id="A0A9P4INB6"/>
<proteinExistence type="predicted"/>
<evidence type="ECO:0000313" key="5">
    <source>
        <dbReference type="Proteomes" id="UP000799772"/>
    </source>
</evidence>
<feature type="domain" description="Fork-head" evidence="3">
    <location>
        <begin position="21"/>
        <end position="136"/>
    </location>
</feature>
<evidence type="ECO:0000313" key="4">
    <source>
        <dbReference type="EMBL" id="KAF2103083.1"/>
    </source>
</evidence>
<gene>
    <name evidence="4" type="ORF">NA57DRAFT_72068</name>
</gene>
<evidence type="ECO:0000256" key="1">
    <source>
        <dbReference type="ARBA" id="ARBA00023125"/>
    </source>
</evidence>
<dbReference type="EMBL" id="ML978122">
    <property type="protein sequence ID" value="KAF2103083.1"/>
    <property type="molecule type" value="Genomic_DNA"/>
</dbReference>
<name>A0A9P4INB6_9PEZI</name>
<dbReference type="GO" id="GO:0003700">
    <property type="term" value="F:DNA-binding transcription factor activity"/>
    <property type="evidence" value="ECO:0007669"/>
    <property type="project" value="InterPro"/>
</dbReference>
<protein>
    <recommendedName>
        <fullName evidence="3">Fork-head domain-containing protein</fullName>
    </recommendedName>
</protein>
<dbReference type="PROSITE" id="PS50039">
    <property type="entry name" value="FORK_HEAD_3"/>
    <property type="match status" value="1"/>
</dbReference>
<organism evidence="4 5">
    <name type="scientific">Rhizodiscina lignyota</name>
    <dbReference type="NCBI Taxonomy" id="1504668"/>
    <lineage>
        <taxon>Eukaryota</taxon>
        <taxon>Fungi</taxon>
        <taxon>Dikarya</taxon>
        <taxon>Ascomycota</taxon>
        <taxon>Pezizomycotina</taxon>
        <taxon>Dothideomycetes</taxon>
        <taxon>Pleosporomycetidae</taxon>
        <taxon>Aulographales</taxon>
        <taxon>Rhizodiscinaceae</taxon>
        <taxon>Rhizodiscina</taxon>
    </lineage>
</organism>
<evidence type="ECO:0000259" key="3">
    <source>
        <dbReference type="PROSITE" id="PS50039"/>
    </source>
</evidence>
<comment type="subcellular location">
    <subcellularLocation>
        <location evidence="2">Nucleus</location>
    </subcellularLocation>
</comment>
<keyword evidence="1 2" id="KW-0238">DNA-binding</keyword>
<dbReference type="InterPro" id="IPR001766">
    <property type="entry name" value="Fork_head_dom"/>
</dbReference>
<dbReference type="GO" id="GO:0005634">
    <property type="term" value="C:nucleus"/>
    <property type="evidence" value="ECO:0007669"/>
    <property type="project" value="UniProtKB-SubCell"/>
</dbReference>
<dbReference type="PANTHER" id="PTHR42085">
    <property type="entry name" value="F-BOX DOMAIN-CONTAINING PROTEIN"/>
    <property type="match status" value="1"/>
</dbReference>
<sequence length="342" mass="38492">MDMAMDKTIRGLDDIPIENGKPKAPLKVLVVLVVREAGGRGLTLEEICQRIAEKFEWYSKRATARRTIPWVEGVADLLHESEFPTVPSMDQNGAIRFHIPVGRDHSLNHNGAVQNSFHKFHQLPAELRSLVYYWALKHPTQNGWAVPDSPHHLNIASASNLYLGMGNTCLTTEVDGWRLRSPTMNTMLALLLTNKQTYSEAKGIFYKANNFRFGSISSHGDTTVMNDGLPAMLPFLKGIGLDRMSYLRRIQLLYNPSTASRQAAEAFRLLAECKKLQFFRLYLEEDDLISQHTDSNAIGDLPGLVELSRLRGVSFTFGGVCRKTKSFLTQAGEPRDDREEDE</sequence>
<evidence type="ECO:0000256" key="2">
    <source>
        <dbReference type="PROSITE-ProRule" id="PRU00089"/>
    </source>
</evidence>
<keyword evidence="2" id="KW-0539">Nucleus</keyword>
<reference evidence="4" key="1">
    <citation type="journal article" date="2020" name="Stud. Mycol.">
        <title>101 Dothideomycetes genomes: a test case for predicting lifestyles and emergence of pathogens.</title>
        <authorList>
            <person name="Haridas S."/>
            <person name="Albert R."/>
            <person name="Binder M."/>
            <person name="Bloem J."/>
            <person name="Labutti K."/>
            <person name="Salamov A."/>
            <person name="Andreopoulos B."/>
            <person name="Baker S."/>
            <person name="Barry K."/>
            <person name="Bills G."/>
            <person name="Bluhm B."/>
            <person name="Cannon C."/>
            <person name="Castanera R."/>
            <person name="Culley D."/>
            <person name="Daum C."/>
            <person name="Ezra D."/>
            <person name="Gonzalez J."/>
            <person name="Henrissat B."/>
            <person name="Kuo A."/>
            <person name="Liang C."/>
            <person name="Lipzen A."/>
            <person name="Lutzoni F."/>
            <person name="Magnuson J."/>
            <person name="Mondo S."/>
            <person name="Nolan M."/>
            <person name="Ohm R."/>
            <person name="Pangilinan J."/>
            <person name="Park H.-J."/>
            <person name="Ramirez L."/>
            <person name="Alfaro M."/>
            <person name="Sun H."/>
            <person name="Tritt A."/>
            <person name="Yoshinaga Y."/>
            <person name="Zwiers L.-H."/>
            <person name="Turgeon B."/>
            <person name="Goodwin S."/>
            <person name="Spatafora J."/>
            <person name="Crous P."/>
            <person name="Grigoriev I."/>
        </authorList>
    </citation>
    <scope>NUCLEOTIDE SEQUENCE</scope>
    <source>
        <strain evidence="4">CBS 133067</strain>
    </source>
</reference>
<feature type="DNA-binding region" description="Fork-head" evidence="2">
    <location>
        <begin position="21"/>
        <end position="136"/>
    </location>
</feature>
<dbReference type="PANTHER" id="PTHR42085:SF2">
    <property type="entry name" value="F-BOX DOMAIN-CONTAINING PROTEIN"/>
    <property type="match status" value="1"/>
</dbReference>
<keyword evidence="5" id="KW-1185">Reference proteome</keyword>
<accession>A0A9P4INB6</accession>
<dbReference type="Proteomes" id="UP000799772">
    <property type="component" value="Unassembled WGS sequence"/>
</dbReference>
<dbReference type="GO" id="GO:0043565">
    <property type="term" value="F:sequence-specific DNA binding"/>
    <property type="evidence" value="ECO:0007669"/>
    <property type="project" value="InterPro"/>
</dbReference>
<dbReference type="InterPro" id="IPR038883">
    <property type="entry name" value="AN11006-like"/>
</dbReference>